<dbReference type="AlphaFoldDB" id="A0A1B7JPX0"/>
<evidence type="ECO:0000313" key="1">
    <source>
        <dbReference type="EMBL" id="OAT49744.1"/>
    </source>
</evidence>
<comment type="caution">
    <text evidence="1">The sequence shown here is derived from an EMBL/GenBank/DDBJ whole genome shotgun (WGS) entry which is preliminary data.</text>
</comment>
<name>A0A1B7JPX0_9GAMM</name>
<organism evidence="1 2">
    <name type="scientific">Providencia heimbachae ATCC 35613</name>
    <dbReference type="NCBI Taxonomy" id="1354272"/>
    <lineage>
        <taxon>Bacteria</taxon>
        <taxon>Pseudomonadati</taxon>
        <taxon>Pseudomonadota</taxon>
        <taxon>Gammaproteobacteria</taxon>
        <taxon>Enterobacterales</taxon>
        <taxon>Morganellaceae</taxon>
        <taxon>Providencia</taxon>
    </lineage>
</organism>
<dbReference type="PATRIC" id="fig|1354272.4.peg.2970"/>
<sequence>MNGDINYNGKDYSISRKYLIKHSYQGDHFFSRIESVSIDPSDQAGENVKVRGIPQIDQLYFTKIKQLNSKNYIIEENFSPLFICTQ</sequence>
<evidence type="ECO:0000313" key="2">
    <source>
        <dbReference type="Proteomes" id="UP000078224"/>
    </source>
</evidence>
<reference evidence="1 2" key="1">
    <citation type="submission" date="2016-04" db="EMBL/GenBank/DDBJ databases">
        <title>ATOL: Assembling a taxonomically balanced genome-scale reconstruction of the evolutionary history of the Enterobacteriaceae.</title>
        <authorList>
            <person name="Plunkett G.III."/>
            <person name="Neeno-Eckwall E.C."/>
            <person name="Glasner J.D."/>
            <person name="Perna N.T."/>
        </authorList>
    </citation>
    <scope>NUCLEOTIDE SEQUENCE [LARGE SCALE GENOMIC DNA]</scope>
    <source>
        <strain evidence="1 2">ATCC 35613</strain>
    </source>
</reference>
<dbReference type="Proteomes" id="UP000078224">
    <property type="component" value="Unassembled WGS sequence"/>
</dbReference>
<protein>
    <submittedName>
        <fullName evidence="1">Uncharacterized protein</fullName>
    </submittedName>
</protein>
<accession>A0A1B7JPX0</accession>
<gene>
    <name evidence="1" type="ORF">M998_2909</name>
</gene>
<proteinExistence type="predicted"/>
<dbReference type="EMBL" id="LXEW01000040">
    <property type="protein sequence ID" value="OAT49744.1"/>
    <property type="molecule type" value="Genomic_DNA"/>
</dbReference>
<keyword evidence="2" id="KW-1185">Reference proteome</keyword>